<name>A0A0R3T560_RODNA</name>
<evidence type="ECO:0000313" key="4">
    <source>
        <dbReference type="WBParaSite" id="HNAJ_0000219801-mRNA-1"/>
    </source>
</evidence>
<dbReference type="AlphaFoldDB" id="A0A0R3T560"/>
<evidence type="ECO:0000313" key="2">
    <source>
        <dbReference type="EMBL" id="VDN98056.1"/>
    </source>
</evidence>
<dbReference type="OrthoDB" id="6277820at2759"/>
<organism evidence="4">
    <name type="scientific">Rodentolepis nana</name>
    <name type="common">Dwarf tapeworm</name>
    <name type="synonym">Hymenolepis nana</name>
    <dbReference type="NCBI Taxonomy" id="102285"/>
    <lineage>
        <taxon>Eukaryota</taxon>
        <taxon>Metazoa</taxon>
        <taxon>Spiralia</taxon>
        <taxon>Lophotrochozoa</taxon>
        <taxon>Platyhelminthes</taxon>
        <taxon>Cestoda</taxon>
        <taxon>Eucestoda</taxon>
        <taxon>Cyclophyllidea</taxon>
        <taxon>Hymenolepididae</taxon>
        <taxon>Rodentolepis</taxon>
    </lineage>
</organism>
<protein>
    <submittedName>
        <fullName evidence="2 4">Uncharacterized protein</fullName>
    </submittedName>
</protein>
<reference evidence="2 3" key="2">
    <citation type="submission" date="2018-11" db="EMBL/GenBank/DDBJ databases">
        <authorList>
            <consortium name="Pathogen Informatics"/>
        </authorList>
    </citation>
    <scope>NUCLEOTIDE SEQUENCE [LARGE SCALE GENOMIC DNA]</scope>
</reference>
<sequence>MFSSPNLGVLAAAFHPNGLNNSSANTSSNTVVSPPNSNNSNSSITNSRFPQSNNPDGNNYRNGFCIRQSAFSSPEKGILSPRQNSYVGVTAIELLISSKKKPMACGF</sequence>
<feature type="compositionally biased region" description="Low complexity" evidence="1">
    <location>
        <begin position="20"/>
        <end position="47"/>
    </location>
</feature>
<gene>
    <name evidence="2" type="ORF">HNAJ_LOCUS2197</name>
</gene>
<keyword evidence="3" id="KW-1185">Reference proteome</keyword>
<dbReference type="WBParaSite" id="HNAJ_0000219801-mRNA-1">
    <property type="protein sequence ID" value="HNAJ_0000219801-mRNA-1"/>
    <property type="gene ID" value="HNAJ_0000219801"/>
</dbReference>
<reference evidence="4" key="1">
    <citation type="submission" date="2017-02" db="UniProtKB">
        <authorList>
            <consortium name="WormBaseParasite"/>
        </authorList>
    </citation>
    <scope>IDENTIFICATION</scope>
</reference>
<proteinExistence type="predicted"/>
<accession>A0A0R3T560</accession>
<evidence type="ECO:0000313" key="3">
    <source>
        <dbReference type="Proteomes" id="UP000278807"/>
    </source>
</evidence>
<feature type="region of interest" description="Disordered" evidence="1">
    <location>
        <begin position="18"/>
        <end position="61"/>
    </location>
</feature>
<dbReference type="Proteomes" id="UP000278807">
    <property type="component" value="Unassembled WGS sequence"/>
</dbReference>
<dbReference type="EMBL" id="UZAE01001020">
    <property type="protein sequence ID" value="VDN98056.1"/>
    <property type="molecule type" value="Genomic_DNA"/>
</dbReference>
<evidence type="ECO:0000256" key="1">
    <source>
        <dbReference type="SAM" id="MobiDB-lite"/>
    </source>
</evidence>
<feature type="compositionally biased region" description="Polar residues" evidence="1">
    <location>
        <begin position="48"/>
        <end position="61"/>
    </location>
</feature>